<reference evidence="2" key="1">
    <citation type="submission" date="2022-11" db="EMBL/GenBank/DDBJ databases">
        <authorList>
            <person name="Petersen C."/>
        </authorList>
    </citation>
    <scope>NUCLEOTIDE SEQUENCE</scope>
    <source>
        <strain evidence="2">IBT 34128</strain>
    </source>
</reference>
<sequence>MVSRIDWTKVFYRRLQTFLKAMISCEDAAIKEGRLTEDERLSTPMQESWESGDFWIAYTARNIFAFDSIYWQEIDQREKDKDEMVLLVAQKLKEMESRILAWDPDEYTRSHIDIAKTFAAKKNGNEDERHMESDGVATPKSDDYEASVRGIEARPDDTGAQQISERLSRLST</sequence>
<dbReference type="Proteomes" id="UP001141434">
    <property type="component" value="Unassembled WGS sequence"/>
</dbReference>
<dbReference type="EMBL" id="JAPMSZ010000004">
    <property type="protein sequence ID" value="KAJ5104786.1"/>
    <property type="molecule type" value="Genomic_DNA"/>
</dbReference>
<evidence type="ECO:0000256" key="1">
    <source>
        <dbReference type="SAM" id="MobiDB-lite"/>
    </source>
</evidence>
<comment type="caution">
    <text evidence="2">The sequence shown here is derived from an EMBL/GenBank/DDBJ whole genome shotgun (WGS) entry which is preliminary data.</text>
</comment>
<feature type="region of interest" description="Disordered" evidence="1">
    <location>
        <begin position="123"/>
        <end position="172"/>
    </location>
</feature>
<feature type="compositionally biased region" description="Polar residues" evidence="1">
    <location>
        <begin position="159"/>
        <end position="172"/>
    </location>
</feature>
<gene>
    <name evidence="2" type="ORF">NUU61_002133</name>
</gene>
<name>A0A9W9FQY9_9EURO</name>
<dbReference type="AlphaFoldDB" id="A0A9W9FQY9"/>
<protein>
    <submittedName>
        <fullName evidence="2">Uncharacterized protein</fullName>
    </submittedName>
</protein>
<feature type="compositionally biased region" description="Basic and acidic residues" evidence="1">
    <location>
        <begin position="123"/>
        <end position="133"/>
    </location>
</feature>
<evidence type="ECO:0000313" key="2">
    <source>
        <dbReference type="EMBL" id="KAJ5104786.1"/>
    </source>
</evidence>
<accession>A0A9W9FQY9</accession>
<dbReference type="GeneID" id="81391883"/>
<evidence type="ECO:0000313" key="3">
    <source>
        <dbReference type="Proteomes" id="UP001141434"/>
    </source>
</evidence>
<dbReference type="RefSeq" id="XP_056513782.1">
    <property type="nucleotide sequence ID" value="XM_056652715.1"/>
</dbReference>
<proteinExistence type="predicted"/>
<keyword evidence="3" id="KW-1185">Reference proteome</keyword>
<reference evidence="2" key="2">
    <citation type="journal article" date="2023" name="IMA Fungus">
        <title>Comparative genomic study of the Penicillium genus elucidates a diverse pangenome and 15 lateral gene transfer events.</title>
        <authorList>
            <person name="Petersen C."/>
            <person name="Sorensen T."/>
            <person name="Nielsen M.R."/>
            <person name="Sondergaard T.E."/>
            <person name="Sorensen J.L."/>
            <person name="Fitzpatrick D.A."/>
            <person name="Frisvad J.C."/>
            <person name="Nielsen K.L."/>
        </authorList>
    </citation>
    <scope>NUCLEOTIDE SEQUENCE</scope>
    <source>
        <strain evidence="2">IBT 34128</strain>
    </source>
</reference>
<organism evidence="2 3">
    <name type="scientific">Penicillium alfredii</name>
    <dbReference type="NCBI Taxonomy" id="1506179"/>
    <lineage>
        <taxon>Eukaryota</taxon>
        <taxon>Fungi</taxon>
        <taxon>Dikarya</taxon>
        <taxon>Ascomycota</taxon>
        <taxon>Pezizomycotina</taxon>
        <taxon>Eurotiomycetes</taxon>
        <taxon>Eurotiomycetidae</taxon>
        <taxon>Eurotiales</taxon>
        <taxon>Aspergillaceae</taxon>
        <taxon>Penicillium</taxon>
    </lineage>
</organism>
<dbReference type="OrthoDB" id="5412996at2759"/>